<keyword evidence="8" id="KW-1185">Reference proteome</keyword>
<feature type="transmembrane region" description="Helical" evidence="6">
    <location>
        <begin position="20"/>
        <end position="41"/>
    </location>
</feature>
<feature type="transmembrane region" description="Helical" evidence="6">
    <location>
        <begin position="53"/>
        <end position="71"/>
    </location>
</feature>
<keyword evidence="5 6" id="KW-0472">Membrane</keyword>
<dbReference type="Pfam" id="PF01027">
    <property type="entry name" value="Bax1-I"/>
    <property type="match status" value="1"/>
</dbReference>
<proteinExistence type="inferred from homology"/>
<dbReference type="STRING" id="1234409.C683_1140"/>
<evidence type="ECO:0000256" key="2">
    <source>
        <dbReference type="ARBA" id="ARBA00010350"/>
    </source>
</evidence>
<feature type="transmembrane region" description="Helical" evidence="6">
    <location>
        <begin position="109"/>
        <end position="128"/>
    </location>
</feature>
<dbReference type="PANTHER" id="PTHR23291:SF50">
    <property type="entry name" value="PROTEIN LIFEGUARD 4"/>
    <property type="match status" value="1"/>
</dbReference>
<dbReference type="AlphaFoldDB" id="K8Z7H8"/>
<reference evidence="7 8" key="1">
    <citation type="journal article" date="2013" name="Genome Announc.">
        <title>Draft Genome Sequence of Catellicoccus marimammalium, a Novel Species Commonly Found in Gull Feces.</title>
        <authorList>
            <person name="Weigand M.R."/>
            <person name="Ryu H."/>
            <person name="Bozcek L."/>
            <person name="Konstantinidis K.T."/>
            <person name="Santo Domingo J.W."/>
        </authorList>
    </citation>
    <scope>NUCLEOTIDE SEQUENCE [LARGE SCALE GENOMIC DNA]</scope>
    <source>
        <strain evidence="7 8">M35/04/3</strain>
    </source>
</reference>
<evidence type="ECO:0000313" key="8">
    <source>
        <dbReference type="Proteomes" id="UP000016057"/>
    </source>
</evidence>
<gene>
    <name evidence="7" type="ORF">C683_1140</name>
</gene>
<dbReference type="InterPro" id="IPR006214">
    <property type="entry name" value="Bax_inhibitor_1-related"/>
</dbReference>
<dbReference type="RefSeq" id="WP_009491941.1">
    <property type="nucleotide sequence ID" value="NZ_AMYT01000022.1"/>
</dbReference>
<feature type="transmembrane region" description="Helical" evidence="6">
    <location>
        <begin position="140"/>
        <end position="158"/>
    </location>
</feature>
<dbReference type="OrthoDB" id="9793828at2"/>
<dbReference type="EMBL" id="AMYT01000022">
    <property type="protein sequence ID" value="EKU26865.1"/>
    <property type="molecule type" value="Genomic_DNA"/>
</dbReference>
<protein>
    <submittedName>
        <fullName evidence="7">Membrane protein</fullName>
    </submittedName>
</protein>
<dbReference type="eggNOG" id="COG0670">
    <property type="taxonomic scope" value="Bacteria"/>
</dbReference>
<evidence type="ECO:0000256" key="3">
    <source>
        <dbReference type="ARBA" id="ARBA00022692"/>
    </source>
</evidence>
<keyword evidence="3 6" id="KW-0812">Transmembrane</keyword>
<comment type="similarity">
    <text evidence="2 6">Belongs to the BI1 family.</text>
</comment>
<feature type="transmembrane region" description="Helical" evidence="6">
    <location>
        <begin position="202"/>
        <end position="225"/>
    </location>
</feature>
<comment type="caution">
    <text evidence="7">The sequence shown here is derived from an EMBL/GenBank/DDBJ whole genome shotgun (WGS) entry which is preliminary data.</text>
</comment>
<accession>K8Z7H8</accession>
<dbReference type="PANTHER" id="PTHR23291">
    <property type="entry name" value="BAX INHIBITOR-RELATED"/>
    <property type="match status" value="1"/>
</dbReference>
<feature type="transmembrane region" description="Helical" evidence="6">
    <location>
        <begin position="164"/>
        <end position="182"/>
    </location>
</feature>
<comment type="subcellular location">
    <subcellularLocation>
        <location evidence="1">Membrane</location>
        <topology evidence="1">Multi-pass membrane protein</topology>
    </subcellularLocation>
</comment>
<dbReference type="Proteomes" id="UP000016057">
    <property type="component" value="Unassembled WGS sequence"/>
</dbReference>
<evidence type="ECO:0000256" key="4">
    <source>
        <dbReference type="ARBA" id="ARBA00022989"/>
    </source>
</evidence>
<evidence type="ECO:0000256" key="5">
    <source>
        <dbReference type="ARBA" id="ARBA00023136"/>
    </source>
</evidence>
<organism evidence="7 8">
    <name type="scientific">Catellicoccus marimammalium M35/04/3</name>
    <dbReference type="NCBI Taxonomy" id="1234409"/>
    <lineage>
        <taxon>Bacteria</taxon>
        <taxon>Bacillati</taxon>
        <taxon>Bacillota</taxon>
        <taxon>Bacilli</taxon>
        <taxon>Lactobacillales</taxon>
        <taxon>Enterococcaceae</taxon>
        <taxon>Catellicoccus</taxon>
    </lineage>
</organism>
<feature type="transmembrane region" description="Helical" evidence="6">
    <location>
        <begin position="83"/>
        <end position="103"/>
    </location>
</feature>
<sequence>MNQRIIEANTTGLNRFFGEVYAKVALGVGVSALVSFILIYFMPNVLVAFANSTILWIVLCIVEIMLVISAGHRAYSGNSSGTMMMYMVYSIINALTLTVGLTIVSSPKVIAQAFLVTALMFVAMSIYGRTTKRDLSAWRNFLMGISLGVIITLLVNLILGSGALSFFCSLVSVALFAGYMAYDTQMIIRLYQMANSETKSGLATYGAMNLYMDLIAMFINLLQILDVFNSDNNN</sequence>
<dbReference type="PATRIC" id="fig|1234409.3.peg.1092"/>
<evidence type="ECO:0000256" key="6">
    <source>
        <dbReference type="RuleBase" id="RU004379"/>
    </source>
</evidence>
<dbReference type="GO" id="GO:0016020">
    <property type="term" value="C:membrane"/>
    <property type="evidence" value="ECO:0007669"/>
    <property type="project" value="UniProtKB-SubCell"/>
</dbReference>
<dbReference type="CDD" id="cd10432">
    <property type="entry name" value="BI-1-like_bacterial"/>
    <property type="match status" value="1"/>
</dbReference>
<keyword evidence="4 6" id="KW-1133">Transmembrane helix</keyword>
<name>K8Z7H8_9ENTE</name>
<evidence type="ECO:0000256" key="1">
    <source>
        <dbReference type="ARBA" id="ARBA00004141"/>
    </source>
</evidence>
<evidence type="ECO:0000313" key="7">
    <source>
        <dbReference type="EMBL" id="EKU26865.1"/>
    </source>
</evidence>